<dbReference type="PANTHER" id="PTHR35586:SF2">
    <property type="entry name" value="SLL1542 PROTEIN"/>
    <property type="match status" value="1"/>
</dbReference>
<sequence length="264" mass="30579">MKTDSIFYRLFQEFPGVFFELIGNPPQTAEIYQFSSIEIKQTAFRIDGVFLPTQDEQNPIYFVEVQFQPDTEIYSRLVSEIFLYLRQNQPKNTWRGIVIYPTRSLDTADIKNYSEFFTSQRISRIYLDELGETASLPIGIATIKLIIEDEDKAIITARELINRTQQEISSELQQRQLLELVETILVYKFPTMSRKEIESMFSLSDLKQTKVYQEGREEGREEGSLEAKLEAVPRLLGLGLTVEQISLALDLTIEQVKQAAQLQR</sequence>
<dbReference type="Pfam" id="PF11103">
    <property type="entry name" value="DUF2887"/>
    <property type="match status" value="1"/>
</dbReference>
<dbReference type="Proteomes" id="UP000640531">
    <property type="component" value="Unassembled WGS sequence"/>
</dbReference>
<dbReference type="NCBIfam" id="TIGR01784">
    <property type="entry name" value="T_den_put_tspse"/>
    <property type="match status" value="1"/>
</dbReference>
<dbReference type="InterPro" id="IPR022573">
    <property type="entry name" value="DUF2887"/>
</dbReference>
<name>A0ABR8FES7_9NOST</name>
<evidence type="ECO:0000313" key="2">
    <source>
        <dbReference type="Proteomes" id="UP000640531"/>
    </source>
</evidence>
<dbReference type="PANTHER" id="PTHR35586">
    <property type="entry name" value="SLL1691 PROTEIN"/>
    <property type="match status" value="1"/>
</dbReference>
<reference evidence="1 2" key="1">
    <citation type="journal article" date="2020" name="ISME J.">
        <title>Comparative genomics reveals insights into cyanobacterial evolution and habitat adaptation.</title>
        <authorList>
            <person name="Chen M.Y."/>
            <person name="Teng W.K."/>
            <person name="Zhao L."/>
            <person name="Hu C.X."/>
            <person name="Zhou Y.K."/>
            <person name="Han B.P."/>
            <person name="Song L.R."/>
            <person name="Shu W.S."/>
        </authorList>
    </citation>
    <scope>NUCLEOTIDE SEQUENCE [LARGE SCALE GENOMIC DNA]</scope>
    <source>
        <strain evidence="1 2">FACHB-196</strain>
    </source>
</reference>
<dbReference type="EMBL" id="JACJST010000009">
    <property type="protein sequence ID" value="MBD2568503.1"/>
    <property type="molecule type" value="Genomic_DNA"/>
</dbReference>
<protein>
    <submittedName>
        <fullName evidence="1">Rpn family recombination-promoting nuclease/putative transposase</fullName>
    </submittedName>
</protein>
<dbReference type="RefSeq" id="WP_190714512.1">
    <property type="nucleotide sequence ID" value="NZ_JACJST010000009.1"/>
</dbReference>
<accession>A0ABR8FES7</accession>
<keyword evidence="2" id="KW-1185">Reference proteome</keyword>
<gene>
    <name evidence="1" type="ORF">H6G59_11435</name>
</gene>
<evidence type="ECO:0000313" key="1">
    <source>
        <dbReference type="EMBL" id="MBD2568503.1"/>
    </source>
</evidence>
<organism evidence="1 2">
    <name type="scientific">Anabaena lutea FACHB-196</name>
    <dbReference type="NCBI Taxonomy" id="2692881"/>
    <lineage>
        <taxon>Bacteria</taxon>
        <taxon>Bacillati</taxon>
        <taxon>Cyanobacteriota</taxon>
        <taxon>Cyanophyceae</taxon>
        <taxon>Nostocales</taxon>
        <taxon>Nostocaceae</taxon>
        <taxon>Anabaena</taxon>
    </lineage>
</organism>
<dbReference type="InterPro" id="IPR010106">
    <property type="entry name" value="RpnA"/>
</dbReference>
<comment type="caution">
    <text evidence="1">The sequence shown here is derived from an EMBL/GenBank/DDBJ whole genome shotgun (WGS) entry which is preliminary data.</text>
</comment>
<proteinExistence type="predicted"/>